<evidence type="ECO:0000259" key="1">
    <source>
        <dbReference type="Pfam" id="PF08044"/>
    </source>
</evidence>
<protein>
    <recommendedName>
        <fullName evidence="1">DUF1707 domain-containing protein</fullName>
    </recommendedName>
</protein>
<gene>
    <name evidence="2" type="ORF">FHS39_004250</name>
</gene>
<dbReference type="InterPro" id="IPR012551">
    <property type="entry name" value="DUF1707_SHOCT-like"/>
</dbReference>
<sequence>MADEQDVPTERGLLRVSDAEREAAAGRLQAAVGEGRLSLEELDRRVAALYAARTRGEMEAVTADLPVEATPKSLRIHRVKSLSRIDGRWQVPAVLTVDCYDALVRLDFRQAAFVHPEVRIELSATKSLLRLRLPPGAVVDANGLVFHKAFVRNRVRPAKGVPGGARFVVTGQLVKGMLILR</sequence>
<name>A0A7W7LSW3_9ACTN</name>
<evidence type="ECO:0000313" key="3">
    <source>
        <dbReference type="Proteomes" id="UP000556084"/>
    </source>
</evidence>
<accession>A0A7W7LSW3</accession>
<proteinExistence type="predicted"/>
<dbReference type="EMBL" id="JACHJH010000006">
    <property type="protein sequence ID" value="MBB4895183.1"/>
    <property type="molecule type" value="Genomic_DNA"/>
</dbReference>
<dbReference type="PANTHER" id="PTHR40763">
    <property type="entry name" value="MEMBRANE PROTEIN-RELATED"/>
    <property type="match status" value="1"/>
</dbReference>
<dbReference type="RefSeq" id="WP_184350979.1">
    <property type="nucleotide sequence ID" value="NZ_JACHJH010000006.1"/>
</dbReference>
<dbReference type="PANTHER" id="PTHR40763:SF5">
    <property type="entry name" value="MEMBRANE PROTEIN"/>
    <property type="match status" value="1"/>
</dbReference>
<feature type="domain" description="DUF1707" evidence="1">
    <location>
        <begin position="14"/>
        <end position="66"/>
    </location>
</feature>
<dbReference type="Proteomes" id="UP000556084">
    <property type="component" value="Unassembled WGS sequence"/>
</dbReference>
<comment type="caution">
    <text evidence="2">The sequence shown here is derived from an EMBL/GenBank/DDBJ whole genome shotgun (WGS) entry which is preliminary data.</text>
</comment>
<reference evidence="2 3" key="1">
    <citation type="submission" date="2020-08" db="EMBL/GenBank/DDBJ databases">
        <title>Genomic Encyclopedia of Type Strains, Phase III (KMG-III): the genomes of soil and plant-associated and newly described type strains.</title>
        <authorList>
            <person name="Whitman W."/>
        </authorList>
    </citation>
    <scope>NUCLEOTIDE SEQUENCE [LARGE SCALE GENOMIC DNA]</scope>
    <source>
        <strain evidence="2 3">CECT 3266</strain>
    </source>
</reference>
<evidence type="ECO:0000313" key="2">
    <source>
        <dbReference type="EMBL" id="MBB4895183.1"/>
    </source>
</evidence>
<dbReference type="Pfam" id="PF08044">
    <property type="entry name" value="DUF1707"/>
    <property type="match status" value="1"/>
</dbReference>
<keyword evidence="3" id="KW-1185">Reference proteome</keyword>
<dbReference type="AlphaFoldDB" id="A0A7W7LSW3"/>
<organism evidence="2 3">
    <name type="scientific">Streptomyces olivoverticillatus</name>
    <dbReference type="NCBI Taxonomy" id="66427"/>
    <lineage>
        <taxon>Bacteria</taxon>
        <taxon>Bacillati</taxon>
        <taxon>Actinomycetota</taxon>
        <taxon>Actinomycetes</taxon>
        <taxon>Kitasatosporales</taxon>
        <taxon>Streptomycetaceae</taxon>
        <taxon>Streptomyces</taxon>
    </lineage>
</organism>